<accession>A0ABX5F953</accession>
<evidence type="ECO:0000256" key="5">
    <source>
        <dbReference type="HAMAP-Rule" id="MF_00235"/>
    </source>
</evidence>
<feature type="binding site" evidence="5">
    <location>
        <position position="38"/>
    </location>
    <ligand>
        <name>AMP</name>
        <dbReference type="ChEBI" id="CHEBI:456215"/>
    </ligand>
</feature>
<comment type="pathway">
    <text evidence="5">Purine metabolism; AMP biosynthesis via salvage pathway; AMP from ADP: step 1/1.</text>
</comment>
<feature type="binding site" evidence="5">
    <location>
        <position position="140"/>
    </location>
    <ligand>
        <name>AMP</name>
        <dbReference type="ChEBI" id="CHEBI:456215"/>
    </ligand>
</feature>
<feature type="region of interest" description="NMP" evidence="5">
    <location>
        <begin position="32"/>
        <end position="61"/>
    </location>
</feature>
<dbReference type="HAMAP" id="MF_00235">
    <property type="entry name" value="Adenylate_kinase_Adk"/>
    <property type="match status" value="1"/>
</dbReference>
<dbReference type="NCBIfam" id="NF011104">
    <property type="entry name" value="PRK14531.1"/>
    <property type="match status" value="1"/>
</dbReference>
<keyword evidence="1 5" id="KW-0808">Transferase</keyword>
<dbReference type="InterPro" id="IPR033690">
    <property type="entry name" value="Adenylat_kinase_CS"/>
</dbReference>
<dbReference type="CDD" id="cd01428">
    <property type="entry name" value="ADK"/>
    <property type="match status" value="1"/>
</dbReference>
<dbReference type="NCBIfam" id="NF011100">
    <property type="entry name" value="PRK14527.1"/>
    <property type="match status" value="1"/>
</dbReference>
<dbReference type="Gene3D" id="3.40.50.300">
    <property type="entry name" value="P-loop containing nucleotide triphosphate hydrolases"/>
    <property type="match status" value="1"/>
</dbReference>
<dbReference type="SUPFAM" id="SSF52540">
    <property type="entry name" value="P-loop containing nucleoside triphosphate hydrolases"/>
    <property type="match status" value="1"/>
</dbReference>
<evidence type="ECO:0000256" key="1">
    <source>
        <dbReference type="ARBA" id="ARBA00022679"/>
    </source>
</evidence>
<dbReference type="GO" id="GO:0016301">
    <property type="term" value="F:kinase activity"/>
    <property type="evidence" value="ECO:0007669"/>
    <property type="project" value="UniProtKB-KW"/>
</dbReference>
<evidence type="ECO:0000256" key="3">
    <source>
        <dbReference type="ARBA" id="ARBA00022741"/>
    </source>
</evidence>
<dbReference type="Proteomes" id="UP000238218">
    <property type="component" value="Unassembled WGS sequence"/>
</dbReference>
<dbReference type="Pfam" id="PF00406">
    <property type="entry name" value="ADK"/>
    <property type="match status" value="1"/>
</dbReference>
<comment type="function">
    <text evidence="5">Catalyzes the reversible transfer of the terminal phosphate group between ATP and AMP. Plays an important role in cellular energy homeostasis and in adenine nucleotide metabolism.</text>
</comment>
<evidence type="ECO:0000256" key="7">
    <source>
        <dbReference type="RuleBase" id="RU003331"/>
    </source>
</evidence>
<comment type="caution">
    <text evidence="8">The sequence shown here is derived from an EMBL/GenBank/DDBJ whole genome shotgun (WGS) entry which is preliminary data.</text>
</comment>
<dbReference type="PRINTS" id="PR00094">
    <property type="entry name" value="ADENYLTKNASE"/>
</dbReference>
<proteinExistence type="inferred from homology"/>
<comment type="domain">
    <text evidence="5">Consists of three domains, a large central CORE domain and two small peripheral domains, NMPbind and LID, which undergo movements during catalysis. The LID domain closes over the site of phosphoryl transfer upon ATP binding. Assembling and dissambling the active center during each catalytic cycle provides an effective means to prevent ATP hydrolysis.</text>
</comment>
<organism evidence="8 9">
    <name type="scientific">Aphanothece cf. minutissima CCALA 015</name>
    <dbReference type="NCBI Taxonomy" id="2107695"/>
    <lineage>
        <taxon>Bacteria</taxon>
        <taxon>Bacillati</taxon>
        <taxon>Cyanobacteriota</taxon>
        <taxon>Cyanophyceae</taxon>
        <taxon>Oscillatoriophycideae</taxon>
        <taxon>Chroococcales</taxon>
        <taxon>Aphanothecaceae</taxon>
        <taxon>Aphanothece</taxon>
    </lineage>
</organism>
<dbReference type="InterPro" id="IPR000850">
    <property type="entry name" value="Adenylat/UMP-CMP_kin"/>
</dbReference>
<dbReference type="InterPro" id="IPR027417">
    <property type="entry name" value="P-loop_NTPase"/>
</dbReference>
<dbReference type="PANTHER" id="PTHR23359">
    <property type="entry name" value="NUCLEOTIDE KINASE"/>
    <property type="match status" value="1"/>
</dbReference>
<feature type="binding site" evidence="5">
    <location>
        <position position="127"/>
    </location>
    <ligand>
        <name>ATP</name>
        <dbReference type="ChEBI" id="CHEBI:30616"/>
    </ligand>
</feature>
<dbReference type="NCBIfam" id="NF011105">
    <property type="entry name" value="PRK14532.1"/>
    <property type="match status" value="1"/>
</dbReference>
<protein>
    <recommendedName>
        <fullName evidence="5 7">Adenylate kinase</fullName>
        <shortName evidence="5">AK</shortName>
        <ecNumber evidence="5 7">2.7.4.3</ecNumber>
    </recommendedName>
    <alternativeName>
        <fullName evidence="5">ATP-AMP transphosphorylase</fullName>
    </alternativeName>
    <alternativeName>
        <fullName evidence="5">ATP:AMP phosphotransferase</fullName>
    </alternativeName>
    <alternativeName>
        <fullName evidence="5">Adenylate monophosphate kinase</fullName>
    </alternativeName>
</protein>
<feature type="binding site" evidence="5">
    <location>
        <position position="92"/>
    </location>
    <ligand>
        <name>AMP</name>
        <dbReference type="ChEBI" id="CHEBI:456215"/>
    </ligand>
</feature>
<feature type="binding site" evidence="5">
    <location>
        <begin position="59"/>
        <end position="61"/>
    </location>
    <ligand>
        <name>AMP</name>
        <dbReference type="ChEBI" id="CHEBI:456215"/>
    </ligand>
</feature>
<feature type="binding site" evidence="5">
    <location>
        <position position="168"/>
    </location>
    <ligand>
        <name>ATP</name>
        <dbReference type="ChEBI" id="CHEBI:30616"/>
    </ligand>
</feature>
<evidence type="ECO:0000256" key="2">
    <source>
        <dbReference type="ARBA" id="ARBA00022727"/>
    </source>
</evidence>
<gene>
    <name evidence="5" type="primary">adk</name>
    <name evidence="8" type="ORF">C7B81_10890</name>
</gene>
<keyword evidence="5 7" id="KW-0067">ATP-binding</keyword>
<keyword evidence="2 5" id="KW-0545">Nucleotide biosynthesis</keyword>
<evidence type="ECO:0000313" key="9">
    <source>
        <dbReference type="Proteomes" id="UP000238218"/>
    </source>
</evidence>
<feature type="binding site" evidence="5">
    <location>
        <position position="129"/>
    </location>
    <ligand>
        <name>AMP</name>
        <dbReference type="ChEBI" id="CHEBI:456215"/>
    </ligand>
</feature>
<comment type="similarity">
    <text evidence="5 6">Belongs to the adenylate kinase family.</text>
</comment>
<sequence length="183" mass="19873">MKQRLLFLGPPGAGKGTQAELLAERHQLLHLSTGELLRAEVKAGTALGQEAEAVMARGELVSDALVLAIVRSRLEGHTGGWLLDGFPRNLAQAEALDGLLAELDQRIERVLLLELEDGVLIQRLLSRGRADDNEAVIRNRLVVYQEQTAPLIDHYRQLGLLCSVEASGTVEEIAGRIVASLTD</sequence>
<feature type="binding site" evidence="5">
    <location>
        <position position="33"/>
    </location>
    <ligand>
        <name>AMP</name>
        <dbReference type="ChEBI" id="CHEBI:456215"/>
    </ligand>
</feature>
<comment type="caution">
    <text evidence="5">Lacks conserved residue(s) required for the propagation of feature annotation.</text>
</comment>
<feature type="binding site" evidence="5">
    <location>
        <begin position="12"/>
        <end position="17"/>
    </location>
    <ligand>
        <name>ATP</name>
        <dbReference type="ChEBI" id="CHEBI:30616"/>
    </ligand>
</feature>
<keyword evidence="4 5" id="KW-0418">Kinase</keyword>
<comment type="subcellular location">
    <subcellularLocation>
        <location evidence="5 7">Cytoplasm</location>
    </subcellularLocation>
</comment>
<dbReference type="EMBL" id="PVWP01000007">
    <property type="protein sequence ID" value="PSB36924.1"/>
    <property type="molecule type" value="Genomic_DNA"/>
</dbReference>
<keyword evidence="3 5" id="KW-0547">Nucleotide-binding</keyword>
<feature type="binding site" evidence="5">
    <location>
        <begin position="85"/>
        <end position="88"/>
    </location>
    <ligand>
        <name>AMP</name>
        <dbReference type="ChEBI" id="CHEBI:456215"/>
    </ligand>
</feature>
<dbReference type="NCBIfam" id="NF001381">
    <property type="entry name" value="PRK00279.1-3"/>
    <property type="match status" value="1"/>
</dbReference>
<reference evidence="8 9" key="1">
    <citation type="submission" date="2018-03" db="EMBL/GenBank/DDBJ databases">
        <title>The ancient ancestry and fast evolution of plastids.</title>
        <authorList>
            <person name="Moore K.R."/>
            <person name="Magnabosco C."/>
            <person name="Momper L."/>
            <person name="Gold D.A."/>
            <person name="Bosak T."/>
            <person name="Fournier G.P."/>
        </authorList>
    </citation>
    <scope>NUCLEOTIDE SEQUENCE [LARGE SCALE GENOMIC DNA]</scope>
    <source>
        <strain evidence="8 9">CCALA 015</strain>
    </source>
</reference>
<dbReference type="RefSeq" id="WP_106221663.1">
    <property type="nucleotide sequence ID" value="NZ_PVWP01000007.1"/>
</dbReference>
<dbReference type="PROSITE" id="PS00113">
    <property type="entry name" value="ADENYLATE_KINASE"/>
    <property type="match status" value="1"/>
</dbReference>
<name>A0ABX5F953_9CHRO</name>
<evidence type="ECO:0000256" key="4">
    <source>
        <dbReference type="ARBA" id="ARBA00022777"/>
    </source>
</evidence>
<dbReference type="EC" id="2.7.4.3" evidence="5 7"/>
<keyword evidence="9" id="KW-1185">Reference proteome</keyword>
<evidence type="ECO:0000313" key="8">
    <source>
        <dbReference type="EMBL" id="PSB36924.1"/>
    </source>
</evidence>
<comment type="catalytic activity">
    <reaction evidence="5 7">
        <text>AMP + ATP = 2 ADP</text>
        <dbReference type="Rhea" id="RHEA:12973"/>
        <dbReference type="ChEBI" id="CHEBI:30616"/>
        <dbReference type="ChEBI" id="CHEBI:456215"/>
        <dbReference type="ChEBI" id="CHEBI:456216"/>
        <dbReference type="EC" id="2.7.4.3"/>
    </reaction>
</comment>
<comment type="subunit">
    <text evidence="5 7">Monomer.</text>
</comment>
<evidence type="ECO:0000256" key="6">
    <source>
        <dbReference type="RuleBase" id="RU003330"/>
    </source>
</evidence>
<keyword evidence="5" id="KW-0963">Cytoplasm</keyword>